<keyword evidence="3" id="KW-1185">Reference proteome</keyword>
<dbReference type="RefSeq" id="WP_274164073.1">
    <property type="nucleotide sequence ID" value="NZ_JAJUBC010000008.1"/>
</dbReference>
<dbReference type="Gene3D" id="1.10.150.690">
    <property type="entry name" value="DUF2063"/>
    <property type="match status" value="1"/>
</dbReference>
<sequence length="254" mass="28595">MKLQEIQDQFQSIVLNETCRDANWVNQSAQRLSSKDRLAIYHNAYRVRLIDVLRDTFGHTVTYLGDDWFNQLAADYVQSHHSCYNNIGFYGDVFPEFLAQQLPDDLEVSELAALDWTLRRAFDGADSPVMTLEDLQGIASAESQDGTLKTVPTLSVTTHHFNTLDIWHAIDQDVAPPEVAPLPQQINVLVWRKGHSPHFRSISSIESAAIGYVSSGMNLNDLGAKLSAQFPDTDMSVEFGQMLLRWINDEVLAI</sequence>
<feature type="domain" description="Putative DNA-binding" evidence="1">
    <location>
        <begin position="5"/>
        <end position="98"/>
    </location>
</feature>
<evidence type="ECO:0000313" key="3">
    <source>
        <dbReference type="Proteomes" id="UP001149400"/>
    </source>
</evidence>
<dbReference type="GO" id="GO:0003677">
    <property type="term" value="F:DNA binding"/>
    <property type="evidence" value="ECO:0007669"/>
    <property type="project" value="UniProtKB-KW"/>
</dbReference>
<evidence type="ECO:0000259" key="1">
    <source>
        <dbReference type="Pfam" id="PF09836"/>
    </source>
</evidence>
<dbReference type="Pfam" id="PF09836">
    <property type="entry name" value="DUF2063"/>
    <property type="match status" value="1"/>
</dbReference>
<protein>
    <submittedName>
        <fullName evidence="2">DNA-binding domain-containing protein</fullName>
    </submittedName>
</protein>
<evidence type="ECO:0000313" key="2">
    <source>
        <dbReference type="EMBL" id="MDD1793210.1"/>
    </source>
</evidence>
<proteinExistence type="predicted"/>
<comment type="caution">
    <text evidence="2">The sequence shown here is derived from an EMBL/GenBank/DDBJ whole genome shotgun (WGS) entry which is preliminary data.</text>
</comment>
<name>A0ABT5R036_9GAMM</name>
<accession>A0ABT5R036</accession>
<reference evidence="2" key="1">
    <citation type="submission" date="2021-12" db="EMBL/GenBank/DDBJ databases">
        <title>Enterovibrio ZSDZ35 sp. nov. and Enterovibrio ZSDZ42 sp. nov., isolated from coastal seawater in Qingdao.</title>
        <authorList>
            <person name="Zhang P."/>
        </authorList>
    </citation>
    <scope>NUCLEOTIDE SEQUENCE</scope>
    <source>
        <strain evidence="2">ZSDZ42</strain>
    </source>
</reference>
<gene>
    <name evidence="2" type="ORF">LRP50_08740</name>
</gene>
<dbReference type="InterPro" id="IPR018640">
    <property type="entry name" value="DUF2063"/>
</dbReference>
<dbReference type="EMBL" id="JAJUBC010000008">
    <property type="protein sequence ID" value="MDD1793210.1"/>
    <property type="molecule type" value="Genomic_DNA"/>
</dbReference>
<keyword evidence="2" id="KW-0238">DNA-binding</keyword>
<dbReference type="InterPro" id="IPR044922">
    <property type="entry name" value="DUF2063_N_sf"/>
</dbReference>
<dbReference type="Proteomes" id="UP001149400">
    <property type="component" value="Unassembled WGS sequence"/>
</dbReference>
<organism evidence="2 3">
    <name type="scientific">Enterovibrio gelatinilyticus</name>
    <dbReference type="NCBI Taxonomy" id="2899819"/>
    <lineage>
        <taxon>Bacteria</taxon>
        <taxon>Pseudomonadati</taxon>
        <taxon>Pseudomonadota</taxon>
        <taxon>Gammaproteobacteria</taxon>
        <taxon>Vibrionales</taxon>
        <taxon>Vibrionaceae</taxon>
        <taxon>Enterovibrio</taxon>
    </lineage>
</organism>